<keyword evidence="4" id="KW-1185">Reference proteome</keyword>
<dbReference type="EMBL" id="CP007142">
    <property type="protein sequence ID" value="AJQ97765.1"/>
    <property type="molecule type" value="Genomic_DNA"/>
</dbReference>
<dbReference type="KEGG" id="gsn:YC6258_05737"/>
<dbReference type="Proteomes" id="UP000032266">
    <property type="component" value="Chromosome"/>
</dbReference>
<evidence type="ECO:0000256" key="1">
    <source>
        <dbReference type="SAM" id="MobiDB-lite"/>
    </source>
</evidence>
<feature type="region of interest" description="Disordered" evidence="1">
    <location>
        <begin position="101"/>
        <end position="128"/>
    </location>
</feature>
<evidence type="ECO:0000259" key="2">
    <source>
        <dbReference type="Pfam" id="PF00691"/>
    </source>
</evidence>
<feature type="domain" description="OmpA-like" evidence="2">
    <location>
        <begin position="278"/>
        <end position="372"/>
    </location>
</feature>
<organism evidence="3 4">
    <name type="scientific">Gynuella sunshinyii YC6258</name>
    <dbReference type="NCBI Taxonomy" id="1445510"/>
    <lineage>
        <taxon>Bacteria</taxon>
        <taxon>Pseudomonadati</taxon>
        <taxon>Pseudomonadota</taxon>
        <taxon>Gammaproteobacteria</taxon>
        <taxon>Oceanospirillales</taxon>
        <taxon>Saccharospirillaceae</taxon>
        <taxon>Gynuella</taxon>
    </lineage>
</organism>
<dbReference type="InterPro" id="IPR006665">
    <property type="entry name" value="OmpA-like"/>
</dbReference>
<sequence>MAEYDGLSPGQVLADASVAEFIKSLGLGIAEAQKALDENSVQQIAEFIEPREGLGGKTLLDLGLSPAFYHYQHADISCSLQLSLKVQKDFSLGLNINGSINDNSSNSSNSSESESSSESGSSTRTSTRTANIAITSSSSGALVVGGQNFQLSGASPAERIRNLQNALTTNSATGIDRVLYQLDGSELTITTDASASEVKTTPHTVTFLGGGFDAGIIRVGQTTAVDYQLDDDPSTVTASTTAQGDLATQATHVRDQVQAVGYDAISVAPTAPVHTSHFETGRHDVPASEYPALRNLAQSMASMGFSVTIEGFADTQMYDAGDRSRSDTLNVQLGNNRANEVKSILIANGAPAANITITTSQGVQAARDAGDTDGTDNPNFRKAEVKTVGRSEYWVFVKARSGGPNLQSVSPDKIGDTGSENGFIYLFKPTPLNLAGKKVTIDGTDFPFRGAAVAGHAEHAPEAYAKNLADDINANTAAHLQGSATANVTTVSRDGDPYQLTLVTQSSRNISLSSTEGITVSEQFSRSSSSNMTQQNSGNRAVAFGASLDVRYSRQFEMNVTGNSAISARLVSIPAPPEFLETIKNFLNDGSNN</sequence>
<gene>
    <name evidence="3" type="ORF">YC6258_05737</name>
</gene>
<dbReference type="InterPro" id="IPR036737">
    <property type="entry name" value="OmpA-like_sf"/>
</dbReference>
<evidence type="ECO:0000313" key="3">
    <source>
        <dbReference type="EMBL" id="AJQ97765.1"/>
    </source>
</evidence>
<dbReference type="OrthoDB" id="9814546at2"/>
<dbReference type="HOGENOM" id="CLU_387181_0_0_6"/>
<reference evidence="3 4" key="1">
    <citation type="submission" date="2014-01" db="EMBL/GenBank/DDBJ databases">
        <title>Full genme sequencing of cellulolytic bacterium Gynuella sunshinyii YC6258T gen. nov., sp. nov.</title>
        <authorList>
            <person name="Khan H."/>
            <person name="Chung E.J."/>
            <person name="Chung Y.R."/>
        </authorList>
    </citation>
    <scope>NUCLEOTIDE SEQUENCE [LARGE SCALE GENOMIC DNA]</scope>
    <source>
        <strain evidence="3 4">YC6258</strain>
    </source>
</reference>
<dbReference type="Pfam" id="PF00691">
    <property type="entry name" value="OmpA"/>
    <property type="match status" value="1"/>
</dbReference>
<dbReference type="Gene3D" id="3.30.1330.60">
    <property type="entry name" value="OmpA-like domain"/>
    <property type="match status" value="1"/>
</dbReference>
<dbReference type="STRING" id="1445510.YC6258_05737"/>
<proteinExistence type="predicted"/>
<dbReference type="AlphaFoldDB" id="A0A0C5VEV1"/>
<dbReference type="SUPFAM" id="SSF103088">
    <property type="entry name" value="OmpA-like"/>
    <property type="match status" value="1"/>
</dbReference>
<name>A0A0C5VEV1_9GAMM</name>
<evidence type="ECO:0000313" key="4">
    <source>
        <dbReference type="Proteomes" id="UP000032266"/>
    </source>
</evidence>
<protein>
    <submittedName>
        <fullName evidence="3">Outer membrane protein and related peptidoglycan-associated (Lipo)protein</fullName>
    </submittedName>
</protein>
<accession>A0A0C5VEV1</accession>
<dbReference type="RefSeq" id="WP_044619420.1">
    <property type="nucleotide sequence ID" value="NZ_CP007142.1"/>
</dbReference>